<evidence type="ECO:0000313" key="4">
    <source>
        <dbReference type="EMBL" id="MBD2200813.1"/>
    </source>
</evidence>
<dbReference type="Gene3D" id="3.40.50.300">
    <property type="entry name" value="P-loop containing nucleotide triphosphate hydrolases"/>
    <property type="match status" value="1"/>
</dbReference>
<proteinExistence type="predicted"/>
<evidence type="ECO:0000256" key="1">
    <source>
        <dbReference type="SAM" id="Coils"/>
    </source>
</evidence>
<sequence length="568" mass="65335">MQNLSDWALSDWVIVGSAALVVGVTASFAGGAGGASGALLGSSTGVVLGAAISSKRQGNRDTEIQSLRQQVDQHKNLLSQYKNWQELEAELPHLTVRVTELKKEQVELSKTQGKFVQKQAELQQLEQRLTTLNQQKQELERRVAAINNHKPDLSNLEQMQTQIEQFRLDKSSLEGQINSLSSQIASLEKQKRSLKNIETEFSTKQTQLDLLNQQIAERQTKSQELEQKAAELELLRATYDGIFSQKERFEEQINQLRPEIDSLKAEKQRILHAIQESQEEYHRIEQFRQRLSELKFQIIDKESHVKQLERDIQNLNGIKAGLEANNAYLRQEKERLHDDIRRLKQEINDLENSSSIALQALRERLWLRLAESKWAVVNAQQSEQIFLDNFVQYINAQGLNFPERVIHAFHTSLKVQDISALVILAGISGTGKSELPQKYANYIGAQLLTLAVQPRWDSPQDLQGFYNYVEKKFKPTDLMRGLYQYNHDSAMQDRMVIVLLDEMNLARVEYYFSDFLSKLEARRSHPTYLEIDVGSLPLQDNERRLRIPNEFLFVGTMNEDETTQTQKC</sequence>
<feature type="domain" description="ATPase dynein-related AAA" evidence="3">
    <location>
        <begin position="422"/>
        <end position="561"/>
    </location>
</feature>
<dbReference type="Gene3D" id="1.10.287.1490">
    <property type="match status" value="1"/>
</dbReference>
<dbReference type="InterPro" id="IPR011704">
    <property type="entry name" value="ATPase_dyneun-rel_AAA"/>
</dbReference>
<evidence type="ECO:0000313" key="5">
    <source>
        <dbReference type="Proteomes" id="UP000658514"/>
    </source>
</evidence>
<dbReference type="Proteomes" id="UP000658514">
    <property type="component" value="Unassembled WGS sequence"/>
</dbReference>
<keyword evidence="2" id="KW-0472">Membrane</keyword>
<keyword evidence="1" id="KW-0175">Coiled coil</keyword>
<dbReference type="PANTHER" id="PTHR34707">
    <property type="entry name" value="VIMENTIN-TYPE INTERMEDIATE FILAMENT-ASSOCIATED COILED-COIL PROTEIN"/>
    <property type="match status" value="1"/>
</dbReference>
<accession>A0ABR8ANL2</accession>
<dbReference type="InterPro" id="IPR027417">
    <property type="entry name" value="P-loop_NTPase"/>
</dbReference>
<protein>
    <submittedName>
        <fullName evidence="4">AAA family ATPase</fullName>
    </submittedName>
</protein>
<dbReference type="PANTHER" id="PTHR34707:SF1">
    <property type="entry name" value="VIMENTIN-TYPE INTERMEDIATE FILAMENT-ASSOCIATED COILED-COIL PROTEIN"/>
    <property type="match status" value="1"/>
</dbReference>
<feature type="coiled-coil region" evidence="1">
    <location>
        <begin position="108"/>
        <end position="360"/>
    </location>
</feature>
<keyword evidence="2" id="KW-1133">Transmembrane helix</keyword>
<name>A0ABR8ANL2_9CYAN</name>
<evidence type="ECO:0000256" key="2">
    <source>
        <dbReference type="SAM" id="Phobius"/>
    </source>
</evidence>
<organism evidence="4 5">
    <name type="scientific">Calothrix parietina FACHB-288</name>
    <dbReference type="NCBI Taxonomy" id="2692896"/>
    <lineage>
        <taxon>Bacteria</taxon>
        <taxon>Bacillati</taxon>
        <taxon>Cyanobacteriota</taxon>
        <taxon>Cyanophyceae</taxon>
        <taxon>Nostocales</taxon>
        <taxon>Calotrichaceae</taxon>
        <taxon>Calothrix</taxon>
    </lineage>
</organism>
<dbReference type="SUPFAM" id="SSF52540">
    <property type="entry name" value="P-loop containing nucleoside triphosphate hydrolases"/>
    <property type="match status" value="1"/>
</dbReference>
<dbReference type="RefSeq" id="WP_190552051.1">
    <property type="nucleotide sequence ID" value="NZ_CAWPNO010000021.1"/>
</dbReference>
<feature type="transmembrane region" description="Helical" evidence="2">
    <location>
        <begin position="12"/>
        <end position="29"/>
    </location>
</feature>
<gene>
    <name evidence="4" type="ORF">H6G24_36140</name>
</gene>
<comment type="caution">
    <text evidence="4">The sequence shown here is derived from an EMBL/GenBank/DDBJ whole genome shotgun (WGS) entry which is preliminary data.</text>
</comment>
<keyword evidence="2" id="KW-0812">Transmembrane</keyword>
<reference evidence="4 5" key="1">
    <citation type="journal article" date="2020" name="ISME J.">
        <title>Comparative genomics reveals insights into cyanobacterial evolution and habitat adaptation.</title>
        <authorList>
            <person name="Chen M.Y."/>
            <person name="Teng W.K."/>
            <person name="Zhao L."/>
            <person name="Hu C.X."/>
            <person name="Zhou Y.K."/>
            <person name="Han B.P."/>
            <person name="Song L.R."/>
            <person name="Shu W.S."/>
        </authorList>
    </citation>
    <scope>NUCLEOTIDE SEQUENCE [LARGE SCALE GENOMIC DNA]</scope>
    <source>
        <strain evidence="4 5">FACHB-288</strain>
    </source>
</reference>
<keyword evidence="5" id="KW-1185">Reference proteome</keyword>
<dbReference type="Pfam" id="PF07728">
    <property type="entry name" value="AAA_5"/>
    <property type="match status" value="1"/>
</dbReference>
<evidence type="ECO:0000259" key="3">
    <source>
        <dbReference type="Pfam" id="PF07728"/>
    </source>
</evidence>
<dbReference type="EMBL" id="JACJQH010000117">
    <property type="protein sequence ID" value="MBD2200813.1"/>
    <property type="molecule type" value="Genomic_DNA"/>
</dbReference>